<feature type="compositionally biased region" description="Polar residues" evidence="1">
    <location>
        <begin position="1"/>
        <end position="14"/>
    </location>
</feature>
<organism evidence="2 3">
    <name type="scientific">Phyllosticta citricarpa</name>
    <dbReference type="NCBI Taxonomy" id="55181"/>
    <lineage>
        <taxon>Eukaryota</taxon>
        <taxon>Fungi</taxon>
        <taxon>Dikarya</taxon>
        <taxon>Ascomycota</taxon>
        <taxon>Pezizomycotina</taxon>
        <taxon>Dothideomycetes</taxon>
        <taxon>Dothideomycetes incertae sedis</taxon>
        <taxon>Botryosphaeriales</taxon>
        <taxon>Phyllostictaceae</taxon>
        <taxon>Phyllosticta</taxon>
    </lineage>
</organism>
<name>A0ABR1MF94_9PEZI</name>
<dbReference type="EMBL" id="JBBPDW010000015">
    <property type="protein sequence ID" value="KAK7546356.1"/>
    <property type="molecule type" value="Genomic_DNA"/>
</dbReference>
<protein>
    <submittedName>
        <fullName evidence="2">Uncharacterized protein</fullName>
    </submittedName>
</protein>
<keyword evidence="3" id="KW-1185">Reference proteome</keyword>
<dbReference type="Proteomes" id="UP001365128">
    <property type="component" value="Unassembled WGS sequence"/>
</dbReference>
<evidence type="ECO:0000256" key="1">
    <source>
        <dbReference type="SAM" id="MobiDB-lite"/>
    </source>
</evidence>
<sequence>MNLQESSQAATSAVTIGCEPPSAAPTPQALNSKSKFIVQSIYFPLTSQHHATCRSQHQKEKEEEPPKNNAVVHAERRRWAADFWEMAGRGPNSCGFHGSYSRSPCASSRARCANPGSVYPLYTIVFYIRVVGSKALKCACSHPPKLLFRASENLYVILRRARTSPSAVYVPPSIQHSAEDGFQRTISPAEHRPCQPVDVDWLIYTPIQVVKLVVCVGNLILFNL</sequence>
<proteinExistence type="predicted"/>
<reference evidence="2 3" key="1">
    <citation type="submission" date="2024-04" db="EMBL/GenBank/DDBJ databases">
        <title>Phyllosticta paracitricarpa is synonymous to the EU quarantine fungus P. citricarpa based on phylogenomic analyses.</title>
        <authorList>
            <consortium name="Lawrence Berkeley National Laboratory"/>
            <person name="Van Ingen-Buijs V.A."/>
            <person name="Van Westerhoven A.C."/>
            <person name="Haridas S."/>
            <person name="Skiadas P."/>
            <person name="Martin F."/>
            <person name="Groenewald J.Z."/>
            <person name="Crous P.W."/>
            <person name="Seidl M.F."/>
        </authorList>
    </citation>
    <scope>NUCLEOTIDE SEQUENCE [LARGE SCALE GENOMIC DNA]</scope>
    <source>
        <strain evidence="2 3">CBS 122670</strain>
    </source>
</reference>
<gene>
    <name evidence="2" type="ORF">IWX46DRAFT_90006</name>
</gene>
<comment type="caution">
    <text evidence="2">The sequence shown here is derived from an EMBL/GenBank/DDBJ whole genome shotgun (WGS) entry which is preliminary data.</text>
</comment>
<feature type="region of interest" description="Disordered" evidence="1">
    <location>
        <begin position="1"/>
        <end position="25"/>
    </location>
</feature>
<evidence type="ECO:0000313" key="2">
    <source>
        <dbReference type="EMBL" id="KAK7546356.1"/>
    </source>
</evidence>
<evidence type="ECO:0000313" key="3">
    <source>
        <dbReference type="Proteomes" id="UP001365128"/>
    </source>
</evidence>
<accession>A0ABR1MF94</accession>